<dbReference type="InterPro" id="IPR036909">
    <property type="entry name" value="Cyt_c-like_dom_sf"/>
</dbReference>
<keyword evidence="1 4" id="KW-0349">Heme</keyword>
<sequence>MLIIMKLNKKITFVSIFIITFPLFYFCSSTSQDQKINDSKEDGALTPEQQLKSFKLPEGFIIELVASERDGIINPIDLTFDESGRLWTQTATMYPLDPISDIKWNDLLNLMNDSDAQKNHPEFKRISKLYKGETKGDDKILILSNLFDDSPLNINVWADGLTIPQSILPYKNGAFVAQGSELFLLQDSNNDGKADKRIPYFTGFGFTDTHTMAHTLIRAPGNWIHFSHGALNKGEVTALQSDLKLRIDYSKIARFSTSGTKMEIVNSGLNNIWGYQLRHNGQWYGTEANDMGYSVVPMESGTSFPGIGNEKLRPYQPWLPPFHEFRVGGTGLSGLAFADDVSGSFPEEWKDVAFLANPITGTINSVKITRNSDGNYSSKHLEDLLVSEDPWFRPVNMEFGPDGSLYIADWYNKIVSHNEVPTTHPERDKSHGRIWRIRHVTQKKREIPDFRMMKTEDLVEHLKSPSLWAKRSAWQQISDRPISETTKLSSSLIHIASDSSMDEITRIHALWSLEGINHYDEKLMDALIQDSMDNLRREAIRSLVTFNLSPAEAANKLMDLIEDSNSLIRSQVLRTLSEIGNAVPETIEILLLACKPELKGNQMGGGYERRFERYLSRKALENYPLELEKFLNSPAASKIPTANKIWATQALPKEKKEQFFISLWPSSSISELDETHFIIVSQMLGNKEIQEMVRPYFSNLNQASNYVSYAIQNQSLIQSDILTDLLKKPISHLLNQDSELDKNLGLEAISRFKIKYPNNSLSPLINKNVSEKTLNLLIKALEIDLNANQRYFYQIFQIEDFSFSNRALALNNFSKSNPSEGEKELIKWISIMDQFEKREIVKLFSSSNQGSGILKKLFESNLLEISAFDKSSAEQIKSYSPSDPIGTKILNTIYEIEENDRELLNEKILSYKNIVNNNEGSVSKGKVLFETCLMCHKVGNVGFDFAPALDGSANRDLDALLTAILDPDAAVESNYSMYRVTKKDLQNIEGYLVKKEESGTTIGFMGGNKIFIDAENIKSQGYLGGRSFMNKGLIDNLSDEEIADLFAFIRTLK</sequence>
<dbReference type="InterPro" id="IPR011042">
    <property type="entry name" value="6-blade_b-propeller_TolB-like"/>
</dbReference>
<dbReference type="STRING" id="1120964.GCA_001313265_07779"/>
<evidence type="ECO:0000313" key="6">
    <source>
        <dbReference type="EMBL" id="SEG50452.1"/>
    </source>
</evidence>
<dbReference type="SUPFAM" id="SSF46626">
    <property type="entry name" value="Cytochrome c"/>
    <property type="match status" value="1"/>
</dbReference>
<accession>A0A1H6APY8</accession>
<dbReference type="InterPro" id="IPR013427">
    <property type="entry name" value="Haem-bd_dom_put"/>
</dbReference>
<protein>
    <submittedName>
        <fullName evidence="6">Putative heme-binding domain-containing protein</fullName>
    </submittedName>
</protein>
<evidence type="ECO:0000313" key="7">
    <source>
        <dbReference type="Proteomes" id="UP000236736"/>
    </source>
</evidence>
<organism evidence="6 7">
    <name type="scientific">Algoriphagus boritolerans DSM 17298 = JCM 18970</name>
    <dbReference type="NCBI Taxonomy" id="1120964"/>
    <lineage>
        <taxon>Bacteria</taxon>
        <taxon>Pseudomonadati</taxon>
        <taxon>Bacteroidota</taxon>
        <taxon>Cytophagia</taxon>
        <taxon>Cytophagales</taxon>
        <taxon>Cyclobacteriaceae</taxon>
        <taxon>Algoriphagus</taxon>
    </lineage>
</organism>
<dbReference type="SUPFAM" id="SSF50952">
    <property type="entry name" value="Soluble quinoprotein glucose dehydrogenase"/>
    <property type="match status" value="1"/>
</dbReference>
<dbReference type="Pfam" id="PF23500">
    <property type="entry name" value="DUF7133"/>
    <property type="match status" value="1"/>
</dbReference>
<keyword evidence="7" id="KW-1185">Reference proteome</keyword>
<evidence type="ECO:0000256" key="2">
    <source>
        <dbReference type="ARBA" id="ARBA00022723"/>
    </source>
</evidence>
<dbReference type="PROSITE" id="PS51007">
    <property type="entry name" value="CYTC"/>
    <property type="match status" value="1"/>
</dbReference>
<keyword evidence="3 4" id="KW-0408">Iron</keyword>
<dbReference type="InterPro" id="IPR016024">
    <property type="entry name" value="ARM-type_fold"/>
</dbReference>
<dbReference type="PANTHER" id="PTHR33546">
    <property type="entry name" value="LARGE, MULTIFUNCTIONAL SECRETED PROTEIN-RELATED"/>
    <property type="match status" value="1"/>
</dbReference>
<dbReference type="Gene3D" id="2.120.10.30">
    <property type="entry name" value="TolB, C-terminal domain"/>
    <property type="match status" value="1"/>
</dbReference>
<dbReference type="GO" id="GO:0009055">
    <property type="term" value="F:electron transfer activity"/>
    <property type="evidence" value="ECO:0007669"/>
    <property type="project" value="InterPro"/>
</dbReference>
<evidence type="ECO:0000256" key="3">
    <source>
        <dbReference type="ARBA" id="ARBA00023004"/>
    </source>
</evidence>
<dbReference type="InterPro" id="IPR009056">
    <property type="entry name" value="Cyt_c-like_dom"/>
</dbReference>
<dbReference type="InterPro" id="IPR055557">
    <property type="entry name" value="DUF7133"/>
</dbReference>
<dbReference type="SUPFAM" id="SSF48371">
    <property type="entry name" value="ARM repeat"/>
    <property type="match status" value="1"/>
</dbReference>
<dbReference type="EMBL" id="FNVR01000054">
    <property type="protein sequence ID" value="SEG50452.1"/>
    <property type="molecule type" value="Genomic_DNA"/>
</dbReference>
<feature type="domain" description="Cytochrome c" evidence="5">
    <location>
        <begin position="920"/>
        <end position="1053"/>
    </location>
</feature>
<evidence type="ECO:0000259" key="5">
    <source>
        <dbReference type="PROSITE" id="PS51007"/>
    </source>
</evidence>
<dbReference type="Pfam" id="PF13646">
    <property type="entry name" value="HEAT_2"/>
    <property type="match status" value="1"/>
</dbReference>
<dbReference type="Gene3D" id="1.10.760.10">
    <property type="entry name" value="Cytochrome c-like domain"/>
    <property type="match status" value="1"/>
</dbReference>
<dbReference type="NCBIfam" id="TIGR02603">
    <property type="entry name" value="CxxCH_TIGR02603"/>
    <property type="match status" value="1"/>
</dbReference>
<proteinExistence type="predicted"/>
<dbReference type="GO" id="GO:0020037">
    <property type="term" value="F:heme binding"/>
    <property type="evidence" value="ECO:0007669"/>
    <property type="project" value="InterPro"/>
</dbReference>
<keyword evidence="2 4" id="KW-0479">Metal-binding</keyword>
<dbReference type="InterPro" id="IPR011989">
    <property type="entry name" value="ARM-like"/>
</dbReference>
<evidence type="ECO:0000256" key="4">
    <source>
        <dbReference type="PROSITE-ProRule" id="PRU00433"/>
    </source>
</evidence>
<dbReference type="Gene3D" id="1.25.10.10">
    <property type="entry name" value="Leucine-rich Repeat Variant"/>
    <property type="match status" value="1"/>
</dbReference>
<dbReference type="PANTHER" id="PTHR33546:SF1">
    <property type="entry name" value="LARGE, MULTIFUNCTIONAL SECRETED PROTEIN"/>
    <property type="match status" value="1"/>
</dbReference>
<dbReference type="GO" id="GO:0046872">
    <property type="term" value="F:metal ion binding"/>
    <property type="evidence" value="ECO:0007669"/>
    <property type="project" value="UniProtKB-KW"/>
</dbReference>
<dbReference type="InterPro" id="IPR011041">
    <property type="entry name" value="Quinoprot_gluc/sorb_DH_b-prop"/>
</dbReference>
<name>A0A1H6APY8_9BACT</name>
<evidence type="ECO:0000256" key="1">
    <source>
        <dbReference type="ARBA" id="ARBA00022617"/>
    </source>
</evidence>
<gene>
    <name evidence="6" type="ORF">SAMN03080598_04244</name>
</gene>
<dbReference type="AlphaFoldDB" id="A0A1H6APY8"/>
<dbReference type="Proteomes" id="UP000236736">
    <property type="component" value="Unassembled WGS sequence"/>
</dbReference>
<reference evidence="7" key="1">
    <citation type="submission" date="2016-10" db="EMBL/GenBank/DDBJ databases">
        <authorList>
            <person name="Varghese N."/>
            <person name="Submissions S."/>
        </authorList>
    </citation>
    <scope>NUCLEOTIDE SEQUENCE [LARGE SCALE GENOMIC DNA]</scope>
    <source>
        <strain evidence="7">DSM 17298</strain>
    </source>
</reference>